<dbReference type="Proteomes" id="UP000654075">
    <property type="component" value="Unassembled WGS sequence"/>
</dbReference>
<reference evidence="1" key="1">
    <citation type="submission" date="2021-02" db="EMBL/GenBank/DDBJ databases">
        <authorList>
            <person name="Dougan E. K."/>
            <person name="Rhodes N."/>
            <person name="Thang M."/>
            <person name="Chan C."/>
        </authorList>
    </citation>
    <scope>NUCLEOTIDE SEQUENCE</scope>
</reference>
<dbReference type="EMBL" id="CAJNNW010033855">
    <property type="protein sequence ID" value="CAE8720704.1"/>
    <property type="molecule type" value="Genomic_DNA"/>
</dbReference>
<dbReference type="Gene3D" id="3.40.50.150">
    <property type="entry name" value="Vaccinia Virus protein VP39"/>
    <property type="match status" value="1"/>
</dbReference>
<proteinExistence type="predicted"/>
<keyword evidence="3" id="KW-1185">Reference proteome</keyword>
<evidence type="ECO:0000313" key="3">
    <source>
        <dbReference type="Proteomes" id="UP000654075"/>
    </source>
</evidence>
<comment type="caution">
    <text evidence="1">The sequence shown here is derived from an EMBL/GenBank/DDBJ whole genome shotgun (WGS) entry which is preliminary data.</text>
</comment>
<gene>
    <name evidence="1" type="ORF">PGLA1383_LOCUS51509</name>
    <name evidence="2" type="ORF">PGLA2088_LOCUS41484</name>
</gene>
<feature type="non-terminal residue" evidence="1">
    <location>
        <position position="1"/>
    </location>
</feature>
<evidence type="ECO:0000313" key="2">
    <source>
        <dbReference type="EMBL" id="CAE8720704.1"/>
    </source>
</evidence>
<dbReference type="InterPro" id="IPR029063">
    <property type="entry name" value="SAM-dependent_MTases_sf"/>
</dbReference>
<organism evidence="1 3">
    <name type="scientific">Polarella glacialis</name>
    <name type="common">Dinoflagellate</name>
    <dbReference type="NCBI Taxonomy" id="89957"/>
    <lineage>
        <taxon>Eukaryota</taxon>
        <taxon>Sar</taxon>
        <taxon>Alveolata</taxon>
        <taxon>Dinophyceae</taxon>
        <taxon>Suessiales</taxon>
        <taxon>Suessiaceae</taxon>
        <taxon>Polarella</taxon>
    </lineage>
</organism>
<dbReference type="Proteomes" id="UP000626109">
    <property type="component" value="Unassembled WGS sequence"/>
</dbReference>
<dbReference type="OrthoDB" id="10662249at2759"/>
<dbReference type="AlphaFoldDB" id="A0A813HDG0"/>
<sequence>DVVLEFYSNLLQEAARVLRVGGRCVLFSNRREALAQAVAAGPWETAGAWLVSRERAGQCQLVALERVDNLPKVSSALSEPQPGEADRLLGGEALSKSEEMRAKWLRMGL</sequence>
<dbReference type="EMBL" id="CAJNNV010031382">
    <property type="protein sequence ID" value="CAE8635966.1"/>
    <property type="molecule type" value="Genomic_DNA"/>
</dbReference>
<protein>
    <submittedName>
        <fullName evidence="1">Uncharacterized protein</fullName>
    </submittedName>
</protein>
<accession>A0A813HDG0</accession>
<name>A0A813HDG0_POLGL</name>
<evidence type="ECO:0000313" key="1">
    <source>
        <dbReference type="EMBL" id="CAE8635966.1"/>
    </source>
</evidence>